<dbReference type="GO" id="GO:0015628">
    <property type="term" value="P:protein secretion by the type II secretion system"/>
    <property type="evidence" value="ECO:0007669"/>
    <property type="project" value="InterPro"/>
</dbReference>
<dbReference type="InterPro" id="IPR022346">
    <property type="entry name" value="T2SS_GspH"/>
</dbReference>
<evidence type="ECO:0000256" key="10">
    <source>
        <dbReference type="ARBA" id="ARBA00030775"/>
    </source>
</evidence>
<evidence type="ECO:0000256" key="7">
    <source>
        <dbReference type="ARBA" id="ARBA00022989"/>
    </source>
</evidence>
<evidence type="ECO:0000256" key="8">
    <source>
        <dbReference type="ARBA" id="ARBA00023136"/>
    </source>
</evidence>
<dbReference type="InterPro" id="IPR012902">
    <property type="entry name" value="N_methyl_site"/>
</dbReference>
<accession>A0A2K8L5J4</accession>
<keyword evidence="7 11" id="KW-1133">Transmembrane helix</keyword>
<evidence type="ECO:0000313" key="13">
    <source>
        <dbReference type="EMBL" id="ATX82595.1"/>
    </source>
</evidence>
<evidence type="ECO:0000256" key="11">
    <source>
        <dbReference type="SAM" id="Phobius"/>
    </source>
</evidence>
<dbReference type="OrthoDB" id="5298905at2"/>
<proteinExistence type="inferred from homology"/>
<evidence type="ECO:0000256" key="2">
    <source>
        <dbReference type="ARBA" id="ARBA00021549"/>
    </source>
</evidence>
<protein>
    <recommendedName>
        <fullName evidence="2">Type II secretion system protein H</fullName>
    </recommendedName>
    <alternativeName>
        <fullName evidence="10">General secretion pathway protein H</fullName>
    </alternativeName>
</protein>
<evidence type="ECO:0000256" key="3">
    <source>
        <dbReference type="ARBA" id="ARBA00022475"/>
    </source>
</evidence>
<evidence type="ECO:0000256" key="4">
    <source>
        <dbReference type="ARBA" id="ARBA00022481"/>
    </source>
</evidence>
<feature type="transmembrane region" description="Helical" evidence="11">
    <location>
        <begin position="20"/>
        <end position="44"/>
    </location>
</feature>
<feature type="domain" description="General secretion pathway GspH" evidence="12">
    <location>
        <begin position="56"/>
        <end position="149"/>
    </location>
</feature>
<organism evidence="13 14">
    <name type="scientific">Mariprofundus ferrinatatus</name>
    <dbReference type="NCBI Taxonomy" id="1921087"/>
    <lineage>
        <taxon>Bacteria</taxon>
        <taxon>Pseudomonadati</taxon>
        <taxon>Pseudomonadota</taxon>
        <taxon>Candidatius Mariprofundia</taxon>
        <taxon>Mariprofundales</taxon>
        <taxon>Mariprofundaceae</taxon>
        <taxon>Mariprofundus</taxon>
    </lineage>
</organism>
<dbReference type="Pfam" id="PF07963">
    <property type="entry name" value="N_methyl"/>
    <property type="match status" value="1"/>
</dbReference>
<keyword evidence="5" id="KW-0997">Cell inner membrane</keyword>
<keyword evidence="8 11" id="KW-0472">Membrane</keyword>
<name>A0A2K8L5J4_9PROT</name>
<gene>
    <name evidence="13" type="ORF">Ga0123462_1748</name>
</gene>
<dbReference type="GO" id="GO:0005886">
    <property type="term" value="C:plasma membrane"/>
    <property type="evidence" value="ECO:0007669"/>
    <property type="project" value="UniProtKB-SubCell"/>
</dbReference>
<dbReference type="SUPFAM" id="SSF54523">
    <property type="entry name" value="Pili subunits"/>
    <property type="match status" value="1"/>
</dbReference>
<evidence type="ECO:0000256" key="6">
    <source>
        <dbReference type="ARBA" id="ARBA00022692"/>
    </source>
</evidence>
<dbReference type="KEGG" id="mfn:Ga0123462_1748"/>
<keyword evidence="4" id="KW-0488">Methylation</keyword>
<dbReference type="Proteomes" id="UP000231637">
    <property type="component" value="Chromosome"/>
</dbReference>
<dbReference type="NCBIfam" id="TIGR02532">
    <property type="entry name" value="IV_pilin_GFxxxE"/>
    <property type="match status" value="1"/>
</dbReference>
<comment type="subcellular location">
    <subcellularLocation>
        <location evidence="1">Cell inner membrane</location>
        <topology evidence="1">Single-pass membrane protein</topology>
    </subcellularLocation>
</comment>
<keyword evidence="14" id="KW-1185">Reference proteome</keyword>
<dbReference type="Gene3D" id="3.30.700.10">
    <property type="entry name" value="Glycoprotein, Type 4 Pilin"/>
    <property type="match status" value="1"/>
</dbReference>
<dbReference type="EMBL" id="CP018800">
    <property type="protein sequence ID" value="ATX82595.1"/>
    <property type="molecule type" value="Genomic_DNA"/>
</dbReference>
<reference evidence="13 14" key="1">
    <citation type="submission" date="2016-12" db="EMBL/GenBank/DDBJ databases">
        <title>Isolation and genomic insights into novel planktonic Zetaproteobacteria from stratified waters of the Chesapeake Bay.</title>
        <authorList>
            <person name="McAllister S.M."/>
            <person name="Kato S."/>
            <person name="Chan C.S."/>
            <person name="Chiu B.K."/>
            <person name="Field E.K."/>
        </authorList>
    </citation>
    <scope>NUCLEOTIDE SEQUENCE [LARGE SCALE GENOMIC DNA]</scope>
    <source>
        <strain evidence="13 14">CP-8</strain>
    </source>
</reference>
<dbReference type="Pfam" id="PF12019">
    <property type="entry name" value="GspH"/>
    <property type="match status" value="1"/>
</dbReference>
<dbReference type="GO" id="GO:0015627">
    <property type="term" value="C:type II protein secretion system complex"/>
    <property type="evidence" value="ECO:0007669"/>
    <property type="project" value="InterPro"/>
</dbReference>
<evidence type="ECO:0000256" key="9">
    <source>
        <dbReference type="ARBA" id="ARBA00025772"/>
    </source>
</evidence>
<keyword evidence="6 11" id="KW-0812">Transmembrane</keyword>
<comment type="similarity">
    <text evidence="9">Belongs to the GSP H family.</text>
</comment>
<dbReference type="AlphaFoldDB" id="A0A2K8L5J4"/>
<evidence type="ECO:0000256" key="1">
    <source>
        <dbReference type="ARBA" id="ARBA00004377"/>
    </source>
</evidence>
<evidence type="ECO:0000256" key="5">
    <source>
        <dbReference type="ARBA" id="ARBA00022519"/>
    </source>
</evidence>
<evidence type="ECO:0000313" key="14">
    <source>
        <dbReference type="Proteomes" id="UP000231637"/>
    </source>
</evidence>
<keyword evidence="3" id="KW-1003">Cell membrane</keyword>
<dbReference type="InterPro" id="IPR045584">
    <property type="entry name" value="Pilin-like"/>
</dbReference>
<sequence length="157" mass="16623">MGSRQVEVLESRDSFSGQYGFSLLEMIIVIVIVGVMSSVAIPAFSSWKEKQSVRSASQSLLSHMKQARVQAVAENRSVSLSFTSTGYTYDADLSGSCGQCSAQAVSLGQYSSKLSLSPTTTRTFTSRGTANAGTITITAGTTSQAISLNIIGRAYLQ</sequence>
<evidence type="ECO:0000259" key="12">
    <source>
        <dbReference type="Pfam" id="PF12019"/>
    </source>
</evidence>